<gene>
    <name evidence="2" type="ORF">PGQ11_012492</name>
</gene>
<protein>
    <submittedName>
        <fullName evidence="2">Oxoglutarate iron-dependent oxygenase</fullName>
    </submittedName>
</protein>
<feature type="domain" description="DUF6546" evidence="1">
    <location>
        <begin position="274"/>
        <end position="414"/>
    </location>
</feature>
<dbReference type="Proteomes" id="UP001390339">
    <property type="component" value="Unassembled WGS sequence"/>
</dbReference>
<name>A0ABR2I3L0_9PEZI</name>
<dbReference type="EMBL" id="JAPCWZ010000007">
    <property type="protein sequence ID" value="KAK8856580.1"/>
    <property type="molecule type" value="Genomic_DNA"/>
</dbReference>
<comment type="caution">
    <text evidence="2">The sequence shown here is derived from an EMBL/GenBank/DDBJ whole genome shotgun (WGS) entry which is preliminary data.</text>
</comment>
<accession>A0ABR2I3L0</accession>
<dbReference type="Pfam" id="PF20183">
    <property type="entry name" value="DUF6546"/>
    <property type="match status" value="1"/>
</dbReference>
<keyword evidence="3" id="KW-1185">Reference proteome</keyword>
<organism evidence="2 3">
    <name type="scientific">Apiospora arundinis</name>
    <dbReference type="NCBI Taxonomy" id="335852"/>
    <lineage>
        <taxon>Eukaryota</taxon>
        <taxon>Fungi</taxon>
        <taxon>Dikarya</taxon>
        <taxon>Ascomycota</taxon>
        <taxon>Pezizomycotina</taxon>
        <taxon>Sordariomycetes</taxon>
        <taxon>Xylariomycetidae</taxon>
        <taxon>Amphisphaeriales</taxon>
        <taxon>Apiosporaceae</taxon>
        <taxon>Apiospora</taxon>
    </lineage>
</organism>
<evidence type="ECO:0000313" key="2">
    <source>
        <dbReference type="EMBL" id="KAK8856580.1"/>
    </source>
</evidence>
<sequence>MEWSRLPVEIQEQVMSSLLDQAAADGFRIGSLASVNKWWQAAVECATFRQLKITPEDFPTFREVTGDQQARRRSSVRNLWLDLPREESWQNAPPPVLAQRINRNFYNNLFLTAVYVLFDILKDWEASATSQRRAGGGLELEISNFLADVKTPFPGYDSDTIIRVCRMHRYSPMLLDWRRVDDEDQQIVASGVFDPVPAVTSFRVSRHPSKGFTTLALAVITACFPNLKHLHLNKAHWEVWYTKERVIDEMQYWPNSLESISVRQGPSQLSLASREESARVPSQLAETFARRSVSLKEINVHGVFEALDFFQGCCQNPADSPATSSKLQALTMTSDHMCPSGSDEFQLETLLTTAARAASRMPQLTLMELFSSDGRYGALFRYKKGRDSRATISWVGSWKYGLSEDVKIAWLAFAEIIRVNLIFVPEIYLDFKLDYVRHGLTE</sequence>
<evidence type="ECO:0000259" key="1">
    <source>
        <dbReference type="Pfam" id="PF20183"/>
    </source>
</evidence>
<evidence type="ECO:0000313" key="3">
    <source>
        <dbReference type="Proteomes" id="UP001390339"/>
    </source>
</evidence>
<proteinExistence type="predicted"/>
<reference evidence="2 3" key="1">
    <citation type="journal article" date="2024" name="IMA Fungus">
        <title>Apiospora arundinis, a panoply of carbohydrate-active enzymes and secondary metabolites.</title>
        <authorList>
            <person name="Sorensen T."/>
            <person name="Petersen C."/>
            <person name="Muurmann A.T."/>
            <person name="Christiansen J.V."/>
            <person name="Brundto M.L."/>
            <person name="Overgaard C.K."/>
            <person name="Boysen A.T."/>
            <person name="Wollenberg R.D."/>
            <person name="Larsen T.O."/>
            <person name="Sorensen J.L."/>
            <person name="Nielsen K.L."/>
            <person name="Sondergaard T.E."/>
        </authorList>
    </citation>
    <scope>NUCLEOTIDE SEQUENCE [LARGE SCALE GENOMIC DNA]</scope>
    <source>
        <strain evidence="2 3">AAU 773</strain>
    </source>
</reference>
<dbReference type="InterPro" id="IPR046676">
    <property type="entry name" value="DUF6546"/>
</dbReference>